<dbReference type="PANTHER" id="PTHR32305:SF15">
    <property type="entry name" value="PROTEIN RHSA-RELATED"/>
    <property type="match status" value="1"/>
</dbReference>
<dbReference type="Gene3D" id="2.180.10.10">
    <property type="entry name" value="RHS repeat-associated core"/>
    <property type="match status" value="1"/>
</dbReference>
<keyword evidence="1" id="KW-0677">Repeat</keyword>
<dbReference type="EMBL" id="CP036278">
    <property type="protein sequence ID" value="QDU58541.1"/>
    <property type="molecule type" value="Genomic_DNA"/>
</dbReference>
<name>A0A518AUZ1_9BACT</name>
<evidence type="ECO:0000256" key="1">
    <source>
        <dbReference type="ARBA" id="ARBA00022737"/>
    </source>
</evidence>
<dbReference type="Proteomes" id="UP000315750">
    <property type="component" value="Chromosome"/>
</dbReference>
<protein>
    <recommendedName>
        <fullName evidence="2">Teneurin-like YD-shell domain-containing protein</fullName>
    </recommendedName>
</protein>
<evidence type="ECO:0000313" key="3">
    <source>
        <dbReference type="EMBL" id="QDU58541.1"/>
    </source>
</evidence>
<dbReference type="NCBIfam" id="TIGR03696">
    <property type="entry name" value="Rhs_assc_core"/>
    <property type="match status" value="1"/>
</dbReference>
<organism evidence="3 4">
    <name type="scientific">Aeoliella mucimassa</name>
    <dbReference type="NCBI Taxonomy" id="2527972"/>
    <lineage>
        <taxon>Bacteria</taxon>
        <taxon>Pseudomonadati</taxon>
        <taxon>Planctomycetota</taxon>
        <taxon>Planctomycetia</taxon>
        <taxon>Pirellulales</taxon>
        <taxon>Lacipirellulaceae</taxon>
        <taxon>Aeoliella</taxon>
    </lineage>
</organism>
<keyword evidence="4" id="KW-1185">Reference proteome</keyword>
<dbReference type="InterPro" id="IPR050708">
    <property type="entry name" value="T6SS_VgrG/RHS"/>
</dbReference>
<dbReference type="PANTHER" id="PTHR32305">
    <property type="match status" value="1"/>
</dbReference>
<dbReference type="Pfam" id="PF25023">
    <property type="entry name" value="TEN_YD-shell"/>
    <property type="match status" value="1"/>
</dbReference>
<dbReference type="InterPro" id="IPR056823">
    <property type="entry name" value="TEN-like_YD-shell"/>
</dbReference>
<gene>
    <name evidence="3" type="ORF">Pan181_47790</name>
</gene>
<reference evidence="3 4" key="1">
    <citation type="submission" date="2019-02" db="EMBL/GenBank/DDBJ databases">
        <title>Deep-cultivation of Planctomycetes and their phenomic and genomic characterization uncovers novel biology.</title>
        <authorList>
            <person name="Wiegand S."/>
            <person name="Jogler M."/>
            <person name="Boedeker C."/>
            <person name="Pinto D."/>
            <person name="Vollmers J."/>
            <person name="Rivas-Marin E."/>
            <person name="Kohn T."/>
            <person name="Peeters S.H."/>
            <person name="Heuer A."/>
            <person name="Rast P."/>
            <person name="Oberbeckmann S."/>
            <person name="Bunk B."/>
            <person name="Jeske O."/>
            <person name="Meyerdierks A."/>
            <person name="Storesund J.E."/>
            <person name="Kallscheuer N."/>
            <person name="Luecker S."/>
            <person name="Lage O.M."/>
            <person name="Pohl T."/>
            <person name="Merkel B.J."/>
            <person name="Hornburger P."/>
            <person name="Mueller R.-W."/>
            <person name="Bruemmer F."/>
            <person name="Labrenz M."/>
            <person name="Spormann A.M."/>
            <person name="Op den Camp H."/>
            <person name="Overmann J."/>
            <person name="Amann R."/>
            <person name="Jetten M.S.M."/>
            <person name="Mascher T."/>
            <person name="Medema M.H."/>
            <person name="Devos D.P."/>
            <person name="Kaster A.-K."/>
            <person name="Ovreas L."/>
            <person name="Rohde M."/>
            <person name="Galperin M.Y."/>
            <person name="Jogler C."/>
        </authorList>
    </citation>
    <scope>NUCLEOTIDE SEQUENCE [LARGE SCALE GENOMIC DNA]</scope>
    <source>
        <strain evidence="3 4">Pan181</strain>
    </source>
</reference>
<dbReference type="KEGG" id="amuc:Pan181_47790"/>
<evidence type="ECO:0000259" key="2">
    <source>
        <dbReference type="Pfam" id="PF25023"/>
    </source>
</evidence>
<feature type="domain" description="Teneurin-like YD-shell" evidence="2">
    <location>
        <begin position="92"/>
        <end position="178"/>
    </location>
</feature>
<accession>A0A518AUZ1</accession>
<evidence type="ECO:0000313" key="4">
    <source>
        <dbReference type="Proteomes" id="UP000315750"/>
    </source>
</evidence>
<dbReference type="InterPro" id="IPR022385">
    <property type="entry name" value="Rhs_assc_core"/>
</dbReference>
<sequence>MPHTYDAMNQWITRTVDTDGDGTPDEKTVFVHDGGQIVMQLDDTVTTASEDLTKEDLSHRYLWGPAVDQLLADEQVHWDSTASDMVTDEVLWALTDHKGTVHDLAIYDEVNGTTDVVNHLVYDAFGNLQSQSNASHDTLFRYNGKPQDTTTGDYWMQARWYDPTTGSWLSKDFVWDDTNSYGFVGNKATTSIDPTGLFNEDMFWDNVRKFDEKFLRWFQMQSGTANFGDYWWSSLRTAEDGSPVAHIDTDLNEWEAAVKFVNLQDQFIGPGNHYKASLICSSSDPASAYQEYIQNWYKKAVRTTVIGTQAYLSLLSFYNEGYDIVITAADVGGEIKKGQFYSAAFNSIGFLPYVSNAQIVIFFRVGEKIKVPQAVRSFMKTGKKGLGFVDHPSLVKHLGRAGDNHSWHHLVQQRPRNLEKFTPQDIHNTCNVIALPNGTHDNITKFQQQANRAVTGNRTQTVQDWISQFTYEEQWQFGKALVEYELTGSWPPGYVFPRL</sequence>
<dbReference type="AlphaFoldDB" id="A0A518AUZ1"/>
<proteinExistence type="predicted"/>